<dbReference type="Pfam" id="PF04149">
    <property type="entry name" value="DUF397"/>
    <property type="match status" value="1"/>
</dbReference>
<evidence type="ECO:0000256" key="1">
    <source>
        <dbReference type="SAM" id="MobiDB-lite"/>
    </source>
</evidence>
<protein>
    <recommendedName>
        <fullName evidence="2">DUF397 domain-containing protein</fullName>
    </recommendedName>
</protein>
<sequence>MTGSAPPARRSGATRPGGPHEGPPGLAFAGVDLSPRVRDTVRIVSADNEIVDDKAHIRHKLDFSTAEWITSTDDPNEPGVEIAFVDGYVGMRNGADPDGPVLVFTPEEWDAFVAGAKDGEFDEP</sequence>
<evidence type="ECO:0000313" key="4">
    <source>
        <dbReference type="Proteomes" id="UP000597989"/>
    </source>
</evidence>
<gene>
    <name evidence="3" type="ORF">GCM10011581_07720</name>
</gene>
<dbReference type="EMBL" id="BMMT01000002">
    <property type="protein sequence ID" value="GGI73230.1"/>
    <property type="molecule type" value="Genomic_DNA"/>
</dbReference>
<accession>A0A917JMC5</accession>
<comment type="caution">
    <text evidence="3">The sequence shown here is derived from an EMBL/GenBank/DDBJ whole genome shotgun (WGS) entry which is preliminary data.</text>
</comment>
<dbReference type="AlphaFoldDB" id="A0A917JMC5"/>
<reference evidence="3 4" key="1">
    <citation type="journal article" date="2014" name="Int. J. Syst. Evol. Microbiol.">
        <title>Complete genome sequence of Corynebacterium casei LMG S-19264T (=DSM 44701T), isolated from a smear-ripened cheese.</title>
        <authorList>
            <consortium name="US DOE Joint Genome Institute (JGI-PGF)"/>
            <person name="Walter F."/>
            <person name="Albersmeier A."/>
            <person name="Kalinowski J."/>
            <person name="Ruckert C."/>
        </authorList>
    </citation>
    <scope>NUCLEOTIDE SEQUENCE [LARGE SCALE GENOMIC DNA]</scope>
    <source>
        <strain evidence="3 4">CGMCC 4.7206</strain>
    </source>
</reference>
<feature type="region of interest" description="Disordered" evidence="1">
    <location>
        <begin position="1"/>
        <end position="31"/>
    </location>
</feature>
<proteinExistence type="predicted"/>
<evidence type="ECO:0000313" key="3">
    <source>
        <dbReference type="EMBL" id="GGI73230.1"/>
    </source>
</evidence>
<dbReference type="InterPro" id="IPR007278">
    <property type="entry name" value="DUF397"/>
</dbReference>
<evidence type="ECO:0000259" key="2">
    <source>
        <dbReference type="Pfam" id="PF04149"/>
    </source>
</evidence>
<organism evidence="3 4">
    <name type="scientific">Saccharopolyspora thermophila</name>
    <dbReference type="NCBI Taxonomy" id="89367"/>
    <lineage>
        <taxon>Bacteria</taxon>
        <taxon>Bacillati</taxon>
        <taxon>Actinomycetota</taxon>
        <taxon>Actinomycetes</taxon>
        <taxon>Pseudonocardiales</taxon>
        <taxon>Pseudonocardiaceae</taxon>
        <taxon>Saccharopolyspora</taxon>
    </lineage>
</organism>
<feature type="domain" description="DUF397" evidence="2">
    <location>
        <begin position="66"/>
        <end position="117"/>
    </location>
</feature>
<dbReference type="Proteomes" id="UP000597989">
    <property type="component" value="Unassembled WGS sequence"/>
</dbReference>
<name>A0A917JMC5_9PSEU</name>